<keyword evidence="2" id="KW-1185">Reference proteome</keyword>
<sequence length="76" mass="7989">MRPEGTPYTGDPDSESATKCAVRLSFSICPNGEVRPESGSCVACTFTAAVSGGCRDTETWERRDGITSDVGGRLGE</sequence>
<organism evidence="1 2">
    <name type="scientific">Trametes pubescens</name>
    <name type="common">White-rot fungus</name>
    <dbReference type="NCBI Taxonomy" id="154538"/>
    <lineage>
        <taxon>Eukaryota</taxon>
        <taxon>Fungi</taxon>
        <taxon>Dikarya</taxon>
        <taxon>Basidiomycota</taxon>
        <taxon>Agaricomycotina</taxon>
        <taxon>Agaricomycetes</taxon>
        <taxon>Polyporales</taxon>
        <taxon>Polyporaceae</taxon>
        <taxon>Trametes</taxon>
    </lineage>
</organism>
<accession>A0A1M2VX87</accession>
<protein>
    <submittedName>
        <fullName evidence="1">Uncharacterized protein</fullName>
    </submittedName>
</protein>
<evidence type="ECO:0000313" key="1">
    <source>
        <dbReference type="EMBL" id="OJT12198.1"/>
    </source>
</evidence>
<dbReference type="Proteomes" id="UP000184267">
    <property type="component" value="Unassembled WGS sequence"/>
</dbReference>
<proteinExistence type="predicted"/>
<comment type="caution">
    <text evidence="1">The sequence shown here is derived from an EMBL/GenBank/DDBJ whole genome shotgun (WGS) entry which is preliminary data.</text>
</comment>
<name>A0A1M2VX87_TRAPU</name>
<dbReference type="AlphaFoldDB" id="A0A1M2VX87"/>
<gene>
    <name evidence="1" type="ORF">TRAPUB_11254</name>
</gene>
<reference evidence="1 2" key="1">
    <citation type="submission" date="2016-10" db="EMBL/GenBank/DDBJ databases">
        <title>Genome sequence of the basidiomycete white-rot fungus Trametes pubescens.</title>
        <authorList>
            <person name="Makela M.R."/>
            <person name="Granchi Z."/>
            <person name="Peng M."/>
            <person name="De Vries R.P."/>
            <person name="Grigoriev I."/>
            <person name="Riley R."/>
            <person name="Hilden K."/>
        </authorList>
    </citation>
    <scope>NUCLEOTIDE SEQUENCE [LARGE SCALE GENOMIC DNA]</scope>
    <source>
        <strain evidence="1 2">FBCC735</strain>
    </source>
</reference>
<evidence type="ECO:0000313" key="2">
    <source>
        <dbReference type="Proteomes" id="UP000184267"/>
    </source>
</evidence>
<dbReference type="EMBL" id="MNAD01000511">
    <property type="protein sequence ID" value="OJT12198.1"/>
    <property type="molecule type" value="Genomic_DNA"/>
</dbReference>